<gene>
    <name evidence="1" type="ORF">OCBIM_22019445mg</name>
</gene>
<name>A0A0L8H9K6_OCTBM</name>
<proteinExistence type="predicted"/>
<reference evidence="1" key="1">
    <citation type="submission" date="2015-07" db="EMBL/GenBank/DDBJ databases">
        <title>MeaNS - Measles Nucleotide Surveillance Program.</title>
        <authorList>
            <person name="Tran T."/>
            <person name="Druce J."/>
        </authorList>
    </citation>
    <scope>NUCLEOTIDE SEQUENCE</scope>
    <source>
        <strain evidence="1">UCB-OBI-ISO-001</strain>
        <tissue evidence="1">Gonad</tissue>
    </source>
</reference>
<dbReference type="AlphaFoldDB" id="A0A0L8H9K6"/>
<evidence type="ECO:0000313" key="1">
    <source>
        <dbReference type="EMBL" id="KOF85976.1"/>
    </source>
</evidence>
<dbReference type="EMBL" id="KQ418767">
    <property type="protein sequence ID" value="KOF85976.1"/>
    <property type="molecule type" value="Genomic_DNA"/>
</dbReference>
<organism evidence="1">
    <name type="scientific">Octopus bimaculoides</name>
    <name type="common">California two-spotted octopus</name>
    <dbReference type="NCBI Taxonomy" id="37653"/>
    <lineage>
        <taxon>Eukaryota</taxon>
        <taxon>Metazoa</taxon>
        <taxon>Spiralia</taxon>
        <taxon>Lophotrochozoa</taxon>
        <taxon>Mollusca</taxon>
        <taxon>Cephalopoda</taxon>
        <taxon>Coleoidea</taxon>
        <taxon>Octopodiformes</taxon>
        <taxon>Octopoda</taxon>
        <taxon>Incirrata</taxon>
        <taxon>Octopodidae</taxon>
        <taxon>Octopus</taxon>
    </lineage>
</organism>
<accession>A0A0L8H9K6</accession>
<protein>
    <submittedName>
        <fullName evidence="1">Uncharacterized protein</fullName>
    </submittedName>
</protein>
<sequence>MAANIMKKKVPNCLHSELSLHFVDLKRCNVTYEQNERDKKLNVRKSLFQLTRVYLALLLQT</sequence>